<dbReference type="PANTHER" id="PTHR42844:SF1">
    <property type="entry name" value="DIHYDRONEOPTERIN ALDOLASE 1-RELATED"/>
    <property type="match status" value="1"/>
</dbReference>
<dbReference type="Proteomes" id="UP000000562">
    <property type="component" value="Chromosome"/>
</dbReference>
<comment type="similarity">
    <text evidence="4 10">Belongs to the DHNA family.</text>
</comment>
<comment type="catalytic activity">
    <reaction evidence="1">
        <text>7,8-dihydroneopterin = 7,8-dihydromonapterin</text>
        <dbReference type="Rhea" id="RHEA:45328"/>
        <dbReference type="ChEBI" id="CHEBI:17001"/>
        <dbReference type="ChEBI" id="CHEBI:71175"/>
        <dbReference type="EC" id="5.1.99.8"/>
    </reaction>
</comment>
<dbReference type="PANTHER" id="PTHR42844">
    <property type="entry name" value="DIHYDRONEOPTERIN ALDOLASE 1-RELATED"/>
    <property type="match status" value="1"/>
</dbReference>
<keyword evidence="13" id="KW-1185">Reference proteome</keyword>
<comment type="subunit">
    <text evidence="5">Homooctamer.</text>
</comment>
<dbReference type="InterPro" id="IPR043133">
    <property type="entry name" value="GTP-CH-I_C/QueF"/>
</dbReference>
<dbReference type="EMBL" id="BA000021">
    <property type="protein sequence ID" value="BAC24618.1"/>
    <property type="molecule type" value="Genomic_DNA"/>
</dbReference>
<evidence type="ECO:0000256" key="1">
    <source>
        <dbReference type="ARBA" id="ARBA00000693"/>
    </source>
</evidence>
<evidence type="ECO:0000256" key="7">
    <source>
        <dbReference type="ARBA" id="ARBA00023235"/>
    </source>
</evidence>
<dbReference type="GO" id="GO:0046656">
    <property type="term" value="P:folic acid biosynthetic process"/>
    <property type="evidence" value="ECO:0007669"/>
    <property type="project" value="UniProtKB-UniRule"/>
</dbReference>
<evidence type="ECO:0000256" key="9">
    <source>
        <dbReference type="ARBA" id="ARBA00059496"/>
    </source>
</evidence>
<dbReference type="NCBIfam" id="TIGR00525">
    <property type="entry name" value="folB"/>
    <property type="match status" value="1"/>
</dbReference>
<dbReference type="NCBIfam" id="TIGR00526">
    <property type="entry name" value="folB_dom"/>
    <property type="match status" value="1"/>
</dbReference>
<sequence>MNTLFINKLCVMTSVGIHKWEKSILQKILLDIKIKLDIKKNFYLDDIRYSIDYTKVHKEVINLIQKKHFNLIETIAIELSDMIIDKFLVSYVKIKITKPSAIPEALNVGIIIEKYLKSK</sequence>
<evidence type="ECO:0000256" key="6">
    <source>
        <dbReference type="ARBA" id="ARBA00022909"/>
    </source>
</evidence>
<dbReference type="HOGENOM" id="CLU_112632_0_2_6"/>
<dbReference type="Gene3D" id="3.30.1130.10">
    <property type="match status" value="1"/>
</dbReference>
<evidence type="ECO:0000259" key="11">
    <source>
        <dbReference type="SMART" id="SM00905"/>
    </source>
</evidence>
<keyword evidence="7" id="KW-0413">Isomerase</keyword>
<dbReference type="AlphaFoldDB" id="Q8D282"/>
<gene>
    <name evidence="12" type="primary">ygiG</name>
</gene>
<evidence type="ECO:0000256" key="3">
    <source>
        <dbReference type="ARBA" id="ARBA00005013"/>
    </source>
</evidence>
<evidence type="ECO:0000256" key="5">
    <source>
        <dbReference type="ARBA" id="ARBA00011823"/>
    </source>
</evidence>
<dbReference type="STRING" id="36870.gene:10368976"/>
<feature type="domain" description="Dihydroneopterin aldolase/epimerase" evidence="11">
    <location>
        <begin position="4"/>
        <end position="114"/>
    </location>
</feature>
<name>Q8D282_WIGBR</name>
<dbReference type="GO" id="GO:0005737">
    <property type="term" value="C:cytoplasm"/>
    <property type="evidence" value="ECO:0007669"/>
    <property type="project" value="TreeGrafter"/>
</dbReference>
<accession>Q8D282</accession>
<dbReference type="EC" id="4.1.2.25" evidence="10"/>
<protein>
    <recommendedName>
        <fullName evidence="10">7,8-dihydroneopterin aldolase</fullName>
        <ecNumber evidence="10">4.1.2.25</ecNumber>
    </recommendedName>
</protein>
<dbReference type="InterPro" id="IPR006157">
    <property type="entry name" value="FolB_dom"/>
</dbReference>
<dbReference type="Pfam" id="PF02152">
    <property type="entry name" value="FolB"/>
    <property type="match status" value="1"/>
</dbReference>
<dbReference type="eggNOG" id="COG1539">
    <property type="taxonomic scope" value="Bacteria"/>
</dbReference>
<evidence type="ECO:0000256" key="2">
    <source>
        <dbReference type="ARBA" id="ARBA00001353"/>
    </source>
</evidence>
<comment type="function">
    <text evidence="9">Catalyzes the conversion of 7,8-dihydroneopterin to 6-hydroxymethyl-7,8-dihydropterin. Can use L-threo-dihydroneopterin and D-erythro-dihydroneopterin as substrates for the formation of 6-hydroxymethyldihydropterin, but it can also catalyze the epimerization of carbon 2' of dihydroneopterin to dihydromonapterin at appreciable velocity.</text>
</comment>
<organism evidence="12 13">
    <name type="scientific">Wigglesworthia glossinidia brevipalpis</name>
    <dbReference type="NCBI Taxonomy" id="36870"/>
    <lineage>
        <taxon>Bacteria</taxon>
        <taxon>Pseudomonadati</taxon>
        <taxon>Pseudomonadota</taxon>
        <taxon>Gammaproteobacteria</taxon>
        <taxon>Enterobacterales</taxon>
        <taxon>Erwiniaceae</taxon>
        <taxon>Wigglesworthia</taxon>
    </lineage>
</organism>
<dbReference type="SUPFAM" id="SSF55620">
    <property type="entry name" value="Tetrahydrobiopterin biosynthesis enzymes-like"/>
    <property type="match status" value="1"/>
</dbReference>
<dbReference type="OrthoDB" id="9810587at2"/>
<dbReference type="GO" id="GO:0004150">
    <property type="term" value="F:dihydroneopterin aldolase activity"/>
    <property type="evidence" value="ECO:0007669"/>
    <property type="project" value="UniProtKB-UniRule"/>
</dbReference>
<dbReference type="GO" id="GO:0016853">
    <property type="term" value="F:isomerase activity"/>
    <property type="evidence" value="ECO:0007669"/>
    <property type="project" value="UniProtKB-KW"/>
</dbReference>
<evidence type="ECO:0000313" key="12">
    <source>
        <dbReference type="EMBL" id="BAC24618.1"/>
    </source>
</evidence>
<dbReference type="InterPro" id="IPR006156">
    <property type="entry name" value="Dihydroneopterin_aldolase"/>
</dbReference>
<evidence type="ECO:0000256" key="8">
    <source>
        <dbReference type="ARBA" id="ARBA00023239"/>
    </source>
</evidence>
<evidence type="ECO:0000256" key="4">
    <source>
        <dbReference type="ARBA" id="ARBA00005708"/>
    </source>
</evidence>
<keyword evidence="6 10" id="KW-0289">Folate biosynthesis</keyword>
<dbReference type="SMART" id="SM00905">
    <property type="entry name" value="FolB"/>
    <property type="match status" value="1"/>
</dbReference>
<comment type="catalytic activity">
    <reaction evidence="2 10">
        <text>7,8-dihydroneopterin = 6-hydroxymethyl-7,8-dihydropterin + glycolaldehyde</text>
        <dbReference type="Rhea" id="RHEA:10540"/>
        <dbReference type="ChEBI" id="CHEBI:17001"/>
        <dbReference type="ChEBI" id="CHEBI:17071"/>
        <dbReference type="ChEBI" id="CHEBI:44841"/>
        <dbReference type="EC" id="4.1.2.25"/>
    </reaction>
</comment>
<evidence type="ECO:0000256" key="10">
    <source>
        <dbReference type="RuleBase" id="RU362079"/>
    </source>
</evidence>
<comment type="pathway">
    <text evidence="3 10">Cofactor biosynthesis; tetrahydrofolate biosynthesis; 2-amino-4-hydroxy-6-hydroxymethyl-7,8-dihydropteridine diphosphate from 7,8-dihydroneopterin triphosphate: step 3/4.</text>
</comment>
<evidence type="ECO:0000313" key="13">
    <source>
        <dbReference type="Proteomes" id="UP000000562"/>
    </source>
</evidence>
<dbReference type="UniPathway" id="UPA00077">
    <property type="reaction ID" value="UER00154"/>
</dbReference>
<dbReference type="KEGG" id="wbr:ygiG"/>
<proteinExistence type="inferred from homology"/>
<reference evidence="12 13" key="1">
    <citation type="journal article" date="2002" name="Nat. Genet.">
        <title>Genome sequence of the endocellular obligate symbiont of tsetse flies, Wigglesworthia glossinidia.</title>
        <authorList>
            <person name="Akman L."/>
            <person name="Yamashita A."/>
            <person name="Watanabe H."/>
            <person name="Oshima K."/>
            <person name="Shiba T."/>
            <person name="Hattori M."/>
            <person name="Aksoy S."/>
        </authorList>
    </citation>
    <scope>NUCLEOTIDE SEQUENCE [LARGE SCALE GENOMIC DNA]</scope>
</reference>
<keyword evidence="8 10" id="KW-0456">Lyase</keyword>
<dbReference type="FunFam" id="3.30.1130.10:FF:000002">
    <property type="entry name" value="7,8-dihydroneopterin aldolase"/>
    <property type="match status" value="1"/>
</dbReference>
<dbReference type="GO" id="GO:0046654">
    <property type="term" value="P:tetrahydrofolate biosynthetic process"/>
    <property type="evidence" value="ECO:0007669"/>
    <property type="project" value="UniProtKB-UniRule"/>
</dbReference>